<dbReference type="InterPro" id="IPR050763">
    <property type="entry name" value="ABC_transporter_ATP-binding"/>
</dbReference>
<keyword evidence="6" id="KW-0046">Antibiotic resistance</keyword>
<dbReference type="PANTHER" id="PTHR42711">
    <property type="entry name" value="ABC TRANSPORTER ATP-BINDING PROTEIN"/>
    <property type="match status" value="1"/>
</dbReference>
<proteinExistence type="inferred from homology"/>
<dbReference type="EMBL" id="DYUE01000294">
    <property type="protein sequence ID" value="HJG92522.1"/>
    <property type="molecule type" value="Genomic_DNA"/>
</dbReference>
<comment type="subcellular location">
    <subcellularLocation>
        <location evidence="1">Cell membrane</location>
        <topology evidence="1">Peripheral membrane protein</topology>
    </subcellularLocation>
</comment>
<evidence type="ECO:0000256" key="2">
    <source>
        <dbReference type="ARBA" id="ARBA00005417"/>
    </source>
</evidence>
<dbReference type="PROSITE" id="PS00211">
    <property type="entry name" value="ABC_TRANSPORTER_1"/>
    <property type="match status" value="1"/>
</dbReference>
<comment type="similarity">
    <text evidence="2">Belongs to the ABC transporter superfamily.</text>
</comment>
<dbReference type="InterPro" id="IPR017871">
    <property type="entry name" value="ABC_transporter-like_CS"/>
</dbReference>
<feature type="domain" description="ABC transporter" evidence="8">
    <location>
        <begin position="28"/>
        <end position="254"/>
    </location>
</feature>
<organism evidence="9 10">
    <name type="scientific">Brachybacterium massiliense</name>
    <dbReference type="NCBI Taxonomy" id="1755098"/>
    <lineage>
        <taxon>Bacteria</taxon>
        <taxon>Bacillati</taxon>
        <taxon>Actinomycetota</taxon>
        <taxon>Actinomycetes</taxon>
        <taxon>Micrococcales</taxon>
        <taxon>Dermabacteraceae</taxon>
        <taxon>Brachybacterium</taxon>
    </lineage>
</organism>
<dbReference type="AlphaFoldDB" id="A0A921MYJ4"/>
<reference evidence="9" key="2">
    <citation type="submission" date="2021-09" db="EMBL/GenBank/DDBJ databases">
        <authorList>
            <person name="Gilroy R."/>
        </authorList>
    </citation>
    <scope>NUCLEOTIDE SEQUENCE</scope>
    <source>
        <strain evidence="9">ChiGjej5B5-22894</strain>
    </source>
</reference>
<reference evidence="9" key="1">
    <citation type="journal article" date="2021" name="PeerJ">
        <title>Extensive microbial diversity within the chicken gut microbiome revealed by metagenomics and culture.</title>
        <authorList>
            <person name="Gilroy R."/>
            <person name="Ravi A."/>
            <person name="Getino M."/>
            <person name="Pursley I."/>
            <person name="Horton D.L."/>
            <person name="Alikhan N.F."/>
            <person name="Baker D."/>
            <person name="Gharbi K."/>
            <person name="Hall N."/>
            <person name="Watson M."/>
            <person name="Adriaenssens E.M."/>
            <person name="Foster-Nyarko E."/>
            <person name="Jarju S."/>
            <person name="Secka A."/>
            <person name="Antonio M."/>
            <person name="Oren A."/>
            <person name="Chaudhuri R.R."/>
            <person name="La Ragione R."/>
            <person name="Hildebrand F."/>
            <person name="Pallen M.J."/>
        </authorList>
    </citation>
    <scope>NUCLEOTIDE SEQUENCE</scope>
    <source>
        <strain evidence="9">ChiGjej5B5-22894</strain>
    </source>
</reference>
<feature type="region of interest" description="Disordered" evidence="7">
    <location>
        <begin position="1"/>
        <end position="21"/>
    </location>
</feature>
<dbReference type="PANTHER" id="PTHR42711:SF5">
    <property type="entry name" value="ABC TRANSPORTER ATP-BINDING PROTEIN NATA"/>
    <property type="match status" value="1"/>
</dbReference>
<keyword evidence="4" id="KW-0547">Nucleotide-binding</keyword>
<dbReference type="InterPro" id="IPR003593">
    <property type="entry name" value="AAA+_ATPase"/>
</dbReference>
<dbReference type="CDD" id="cd03230">
    <property type="entry name" value="ABC_DR_subfamily_A"/>
    <property type="match status" value="1"/>
</dbReference>
<evidence type="ECO:0000256" key="3">
    <source>
        <dbReference type="ARBA" id="ARBA00022448"/>
    </source>
</evidence>
<dbReference type="GO" id="GO:0046677">
    <property type="term" value="P:response to antibiotic"/>
    <property type="evidence" value="ECO:0007669"/>
    <property type="project" value="UniProtKB-KW"/>
</dbReference>
<dbReference type="GO" id="GO:0005886">
    <property type="term" value="C:plasma membrane"/>
    <property type="evidence" value="ECO:0007669"/>
    <property type="project" value="UniProtKB-SubCell"/>
</dbReference>
<dbReference type="SMART" id="SM00382">
    <property type="entry name" value="AAA"/>
    <property type="match status" value="1"/>
</dbReference>
<sequence>MTRTVAHDRDPAASADTADTAETAEPAVVVRDLTKAFGATRALDGFSLTVPRGQVTGFLGPNGAGKSTTIRILLGLLRATSGHAEVLGMDPWRDAVRIHQRLAYVPGDTNLWPNLTGGEAIDVLTHGAKGAAHRRRREELIERFELDPTKRSRTYSKGNRQKISLVAALSRDVDLYIMDEPTSGLDPLMEAIFTQEVARLRAEGRTVLLSSHILAEVEKLCDTVTIIRAGKDVESGTLEELRHLTRSTVAATTAADHTALTAMDGVHDLVAEHGRLRFDLDDGAMHEVLPELTRMEVTGLTITPPSLEDLFLRHYGDDLSDGAARREAAQQETAQQETAS</sequence>
<evidence type="ECO:0000259" key="8">
    <source>
        <dbReference type="PROSITE" id="PS50893"/>
    </source>
</evidence>
<evidence type="ECO:0000256" key="1">
    <source>
        <dbReference type="ARBA" id="ARBA00004202"/>
    </source>
</evidence>
<dbReference type="InterPro" id="IPR025302">
    <property type="entry name" value="DrrA1/2-like_C"/>
</dbReference>
<evidence type="ECO:0000256" key="6">
    <source>
        <dbReference type="ARBA" id="ARBA00023251"/>
    </source>
</evidence>
<accession>A0A921MYJ4</accession>
<feature type="compositionally biased region" description="Basic and acidic residues" evidence="7">
    <location>
        <begin position="1"/>
        <end position="11"/>
    </location>
</feature>
<dbReference type="SUPFAM" id="SSF52540">
    <property type="entry name" value="P-loop containing nucleoside triphosphate hydrolases"/>
    <property type="match status" value="1"/>
</dbReference>
<evidence type="ECO:0000256" key="7">
    <source>
        <dbReference type="SAM" id="MobiDB-lite"/>
    </source>
</evidence>
<dbReference type="Pfam" id="PF00005">
    <property type="entry name" value="ABC_tran"/>
    <property type="match status" value="1"/>
</dbReference>
<dbReference type="Gene3D" id="3.40.50.300">
    <property type="entry name" value="P-loop containing nucleotide triphosphate hydrolases"/>
    <property type="match status" value="1"/>
</dbReference>
<dbReference type="Pfam" id="PF13732">
    <property type="entry name" value="DrrA1-3_C"/>
    <property type="match status" value="1"/>
</dbReference>
<dbReference type="GO" id="GO:0005524">
    <property type="term" value="F:ATP binding"/>
    <property type="evidence" value="ECO:0007669"/>
    <property type="project" value="UniProtKB-KW"/>
</dbReference>
<dbReference type="PROSITE" id="PS50893">
    <property type="entry name" value="ABC_TRANSPORTER_2"/>
    <property type="match status" value="1"/>
</dbReference>
<dbReference type="GO" id="GO:0016887">
    <property type="term" value="F:ATP hydrolysis activity"/>
    <property type="evidence" value="ECO:0007669"/>
    <property type="project" value="InterPro"/>
</dbReference>
<evidence type="ECO:0000313" key="10">
    <source>
        <dbReference type="Proteomes" id="UP000742460"/>
    </source>
</evidence>
<evidence type="ECO:0000313" key="9">
    <source>
        <dbReference type="EMBL" id="HJG92522.1"/>
    </source>
</evidence>
<dbReference type="InterPro" id="IPR027417">
    <property type="entry name" value="P-loop_NTPase"/>
</dbReference>
<dbReference type="InterPro" id="IPR003439">
    <property type="entry name" value="ABC_transporter-like_ATP-bd"/>
</dbReference>
<dbReference type="Proteomes" id="UP000742460">
    <property type="component" value="Unassembled WGS sequence"/>
</dbReference>
<keyword evidence="3" id="KW-0813">Transport</keyword>
<name>A0A921MYJ4_9MICO</name>
<protein>
    <submittedName>
        <fullName evidence="9">ATP-binding cassette domain-containing protein</fullName>
    </submittedName>
</protein>
<evidence type="ECO:0000256" key="5">
    <source>
        <dbReference type="ARBA" id="ARBA00022840"/>
    </source>
</evidence>
<feature type="compositionally biased region" description="Low complexity" evidence="7">
    <location>
        <begin position="12"/>
        <end position="21"/>
    </location>
</feature>
<keyword evidence="5 9" id="KW-0067">ATP-binding</keyword>
<evidence type="ECO:0000256" key="4">
    <source>
        <dbReference type="ARBA" id="ARBA00022741"/>
    </source>
</evidence>
<comment type="caution">
    <text evidence="9">The sequence shown here is derived from an EMBL/GenBank/DDBJ whole genome shotgun (WGS) entry which is preliminary data.</text>
</comment>
<gene>
    <name evidence="9" type="ORF">K8V81_12450</name>
</gene>